<reference evidence="3" key="1">
    <citation type="journal article" date="2019" name="Int. J. Syst. Evol. Microbiol.">
        <title>The Global Catalogue of Microorganisms (GCM) 10K type strain sequencing project: providing services to taxonomists for standard genome sequencing and annotation.</title>
        <authorList>
            <consortium name="The Broad Institute Genomics Platform"/>
            <consortium name="The Broad Institute Genome Sequencing Center for Infectious Disease"/>
            <person name="Wu L."/>
            <person name="Ma J."/>
        </authorList>
    </citation>
    <scope>NUCLEOTIDE SEQUENCE [LARGE SCALE GENOMIC DNA]</scope>
    <source>
        <strain evidence="3">PCU 266</strain>
    </source>
</reference>
<evidence type="ECO:0000313" key="3">
    <source>
        <dbReference type="Proteomes" id="UP001596160"/>
    </source>
</evidence>
<protein>
    <submittedName>
        <fullName evidence="2">Uncharacterized protein</fullName>
    </submittedName>
</protein>
<gene>
    <name evidence="2" type="ORF">ACFPRH_13125</name>
</gene>
<feature type="compositionally biased region" description="Basic and acidic residues" evidence="1">
    <location>
        <begin position="37"/>
        <end position="47"/>
    </location>
</feature>
<keyword evidence="3" id="KW-1185">Reference proteome</keyword>
<name>A0ABW0AG23_9ACTN</name>
<evidence type="ECO:0000256" key="1">
    <source>
        <dbReference type="SAM" id="MobiDB-lite"/>
    </source>
</evidence>
<evidence type="ECO:0000313" key="2">
    <source>
        <dbReference type="EMBL" id="MFC5152680.1"/>
    </source>
</evidence>
<dbReference type="EMBL" id="JBHSKP010000007">
    <property type="protein sequence ID" value="MFC5152680.1"/>
    <property type="molecule type" value="Genomic_DNA"/>
</dbReference>
<sequence length="47" mass="5129">MLVEFLTDEQAAGYAAFHGAPSRTEFQLPELTGGPRPLRDQHATDGE</sequence>
<organism evidence="2 3">
    <name type="scientific">Streptomyces amakusaensis</name>
    <dbReference type="NCBI Taxonomy" id="67271"/>
    <lineage>
        <taxon>Bacteria</taxon>
        <taxon>Bacillati</taxon>
        <taxon>Actinomycetota</taxon>
        <taxon>Actinomycetes</taxon>
        <taxon>Kitasatosporales</taxon>
        <taxon>Streptomycetaceae</taxon>
        <taxon>Streptomyces</taxon>
    </lineage>
</organism>
<feature type="region of interest" description="Disordered" evidence="1">
    <location>
        <begin position="22"/>
        <end position="47"/>
    </location>
</feature>
<comment type="caution">
    <text evidence="2">The sequence shown here is derived from an EMBL/GenBank/DDBJ whole genome shotgun (WGS) entry which is preliminary data.</text>
</comment>
<dbReference type="RefSeq" id="WP_344479210.1">
    <property type="nucleotide sequence ID" value="NZ_BAAASB010000011.1"/>
</dbReference>
<proteinExistence type="predicted"/>
<accession>A0ABW0AG23</accession>
<dbReference type="Proteomes" id="UP001596160">
    <property type="component" value="Unassembled WGS sequence"/>
</dbReference>